<feature type="compositionally biased region" description="Polar residues" evidence="2">
    <location>
        <begin position="368"/>
        <end position="379"/>
    </location>
</feature>
<dbReference type="PROSITE" id="PS50217">
    <property type="entry name" value="BZIP"/>
    <property type="match status" value="1"/>
</dbReference>
<reference evidence="4 5" key="1">
    <citation type="submission" date="2024-01" db="EMBL/GenBank/DDBJ databases">
        <title>Comparative genomics of Cryptococcus and Kwoniella reveals pathogenesis evolution and contrasting modes of karyotype evolution via chromosome fusion or intercentromeric recombination.</title>
        <authorList>
            <person name="Coelho M.A."/>
            <person name="David-Palma M."/>
            <person name="Shea T."/>
            <person name="Bowers K."/>
            <person name="McGinley-Smith S."/>
            <person name="Mohammad A.W."/>
            <person name="Gnirke A."/>
            <person name="Yurkov A.M."/>
            <person name="Nowrousian M."/>
            <person name="Sun S."/>
            <person name="Cuomo C.A."/>
            <person name="Heitman J."/>
        </authorList>
    </citation>
    <scope>NUCLEOTIDE SEQUENCE [LARGE SCALE GENOMIC DNA]</scope>
    <source>
        <strain evidence="4 5">CBS 6074</strain>
    </source>
</reference>
<evidence type="ECO:0000256" key="1">
    <source>
        <dbReference type="SAM" id="Coils"/>
    </source>
</evidence>
<organism evidence="4 5">
    <name type="scientific">Kwoniella dendrophila CBS 6074</name>
    <dbReference type="NCBI Taxonomy" id="1295534"/>
    <lineage>
        <taxon>Eukaryota</taxon>
        <taxon>Fungi</taxon>
        <taxon>Dikarya</taxon>
        <taxon>Basidiomycota</taxon>
        <taxon>Agaricomycotina</taxon>
        <taxon>Tremellomycetes</taxon>
        <taxon>Tremellales</taxon>
        <taxon>Cryptococcaceae</taxon>
        <taxon>Kwoniella</taxon>
    </lineage>
</organism>
<feature type="compositionally biased region" description="Low complexity" evidence="2">
    <location>
        <begin position="117"/>
        <end position="131"/>
    </location>
</feature>
<dbReference type="GeneID" id="91094029"/>
<feature type="coiled-coil region" evidence="1">
    <location>
        <begin position="179"/>
        <end position="206"/>
    </location>
</feature>
<feature type="region of interest" description="Disordered" evidence="2">
    <location>
        <begin position="1"/>
        <end position="71"/>
    </location>
</feature>
<evidence type="ECO:0000259" key="3">
    <source>
        <dbReference type="PROSITE" id="PS50217"/>
    </source>
</evidence>
<protein>
    <recommendedName>
        <fullName evidence="3">BZIP domain-containing protein</fullName>
    </recommendedName>
</protein>
<keyword evidence="5" id="KW-1185">Reference proteome</keyword>
<evidence type="ECO:0000256" key="2">
    <source>
        <dbReference type="SAM" id="MobiDB-lite"/>
    </source>
</evidence>
<keyword evidence="1" id="KW-0175">Coiled coil</keyword>
<feature type="region of interest" description="Disordered" evidence="2">
    <location>
        <begin position="219"/>
        <end position="404"/>
    </location>
</feature>
<proteinExistence type="predicted"/>
<evidence type="ECO:0000313" key="5">
    <source>
        <dbReference type="Proteomes" id="UP001355207"/>
    </source>
</evidence>
<dbReference type="InterPro" id="IPR046347">
    <property type="entry name" value="bZIP_sf"/>
</dbReference>
<feature type="compositionally biased region" description="Basic and acidic residues" evidence="2">
    <location>
        <begin position="165"/>
        <end position="177"/>
    </location>
</feature>
<dbReference type="AlphaFoldDB" id="A0AAX4JUG3"/>
<accession>A0AAX4JUG3</accession>
<evidence type="ECO:0000313" key="4">
    <source>
        <dbReference type="EMBL" id="WWC88448.1"/>
    </source>
</evidence>
<dbReference type="RefSeq" id="XP_066075211.1">
    <property type="nucleotide sequence ID" value="XM_066219114.1"/>
</dbReference>
<dbReference type="InterPro" id="IPR004827">
    <property type="entry name" value="bZIP"/>
</dbReference>
<dbReference type="Proteomes" id="UP001355207">
    <property type="component" value="Chromosome 4"/>
</dbReference>
<feature type="region of interest" description="Disordered" evidence="2">
    <location>
        <begin position="113"/>
        <end position="178"/>
    </location>
</feature>
<feature type="compositionally biased region" description="Polar residues" evidence="2">
    <location>
        <begin position="153"/>
        <end position="164"/>
    </location>
</feature>
<dbReference type="GO" id="GO:0003700">
    <property type="term" value="F:DNA-binding transcription factor activity"/>
    <property type="evidence" value="ECO:0007669"/>
    <property type="project" value="InterPro"/>
</dbReference>
<feature type="compositionally biased region" description="Basic and acidic residues" evidence="2">
    <location>
        <begin position="266"/>
        <end position="304"/>
    </location>
</feature>
<dbReference type="Gene3D" id="1.20.5.170">
    <property type="match status" value="1"/>
</dbReference>
<dbReference type="SUPFAM" id="SSF57959">
    <property type="entry name" value="Leucine zipper domain"/>
    <property type="match status" value="1"/>
</dbReference>
<dbReference type="SMART" id="SM00338">
    <property type="entry name" value="BRLZ"/>
    <property type="match status" value="1"/>
</dbReference>
<name>A0AAX4JUG3_9TREE</name>
<feature type="domain" description="BZIP" evidence="3">
    <location>
        <begin position="71"/>
        <end position="114"/>
    </location>
</feature>
<gene>
    <name evidence="4" type="ORF">L201_003359</name>
</gene>
<dbReference type="EMBL" id="CP144101">
    <property type="protein sequence ID" value="WWC88448.1"/>
    <property type="molecule type" value="Genomic_DNA"/>
</dbReference>
<dbReference type="Pfam" id="PF00170">
    <property type="entry name" value="bZIP_1"/>
    <property type="match status" value="1"/>
</dbReference>
<feature type="compositionally biased region" description="Basic and acidic residues" evidence="2">
    <location>
        <begin position="219"/>
        <end position="253"/>
    </location>
</feature>
<feature type="compositionally biased region" description="Low complexity" evidence="2">
    <location>
        <begin position="313"/>
        <end position="330"/>
    </location>
</feature>
<sequence>MPNVLGDSGLPLRLSPPSTLKRRPTSPSSSHSSDQDHHSQRLSEPLSPENHYGSHQYVSNPPVLGSTASVRRREANRLAAQRFRSRKKGYQDSLEERIRILESEKEVLIRQLDESLSHSSRSTSSLQSRSSNVRNAHGNVDGADGHSWHTKPTPRNSTTSQRSNSPDRREPPCDNDVRIASLESANRRLQDDVRNLFDENEQLRDELRRWRSWNRDKVREDHARRAEVADGHHRASHQRSDMVDGDHKRRPDMVDGNQSHQQPESVDGHHPHRPELLDGYHSHRPDMADGDHTSHAQVDGDHTRSSLPQYERSAAFSTPSSSSSSFGSTSQTLPKFERSESFSRSTQLDGHPANIQLPPLRLPPIRTALSTNAPSTLPSPTHPGPLRGFSGPPLERPPQMDGHR</sequence>